<proteinExistence type="inferred from homology"/>
<dbReference type="GO" id="GO:0005975">
    <property type="term" value="P:carbohydrate metabolic process"/>
    <property type="evidence" value="ECO:0007669"/>
    <property type="project" value="InterPro"/>
</dbReference>
<keyword evidence="5" id="KW-0964">Secreted</keyword>
<dbReference type="InterPro" id="IPR011013">
    <property type="entry name" value="Gal_mutarotase_sf_dom"/>
</dbReference>
<name>A0A7N0TMU4_KALFE</name>
<dbReference type="EC" id="4.2.2.23" evidence="4"/>
<dbReference type="GO" id="GO:0102210">
    <property type="term" value="F:rhamnogalacturonan endolyase activity"/>
    <property type="evidence" value="ECO:0007669"/>
    <property type="project" value="UniProtKB-EC"/>
</dbReference>
<dbReference type="InterPro" id="IPR010325">
    <property type="entry name" value="Rhamnogal_lyase"/>
</dbReference>
<dbReference type="Gene3D" id="2.60.40.1120">
    <property type="entry name" value="Carboxypeptidase-like, regulatory domain"/>
    <property type="match status" value="1"/>
</dbReference>
<dbReference type="Pfam" id="PF14686">
    <property type="entry name" value="fn3_3"/>
    <property type="match status" value="1"/>
</dbReference>
<accession>A0A7N0TMU4</accession>
<evidence type="ECO:0000256" key="3">
    <source>
        <dbReference type="ARBA" id="ARBA00010418"/>
    </source>
</evidence>
<dbReference type="PANTHER" id="PTHR32018">
    <property type="entry name" value="RHAMNOGALACTURONATE LYASE FAMILY PROTEIN"/>
    <property type="match status" value="1"/>
</dbReference>
<dbReference type="Proteomes" id="UP000594263">
    <property type="component" value="Unplaced"/>
</dbReference>
<evidence type="ECO:0000256" key="6">
    <source>
        <dbReference type="ARBA" id="ARBA00022729"/>
    </source>
</evidence>
<keyword evidence="11" id="KW-1185">Reference proteome</keyword>
<dbReference type="CDD" id="cd10316">
    <property type="entry name" value="RGL4_M"/>
    <property type="match status" value="1"/>
</dbReference>
<dbReference type="SUPFAM" id="SSF49785">
    <property type="entry name" value="Galactose-binding domain-like"/>
    <property type="match status" value="1"/>
</dbReference>
<dbReference type="PANTHER" id="PTHR32018:SF50">
    <property type="entry name" value="RHAMNOGALACTURONAN ENDOLYASE"/>
    <property type="match status" value="1"/>
</dbReference>
<dbReference type="Gene3D" id="2.60.120.260">
    <property type="entry name" value="Galactose-binding domain-like"/>
    <property type="match status" value="1"/>
</dbReference>
<dbReference type="Gene3D" id="2.70.98.10">
    <property type="match status" value="1"/>
</dbReference>
<dbReference type="Pfam" id="PF14683">
    <property type="entry name" value="CBM-like"/>
    <property type="match status" value="1"/>
</dbReference>
<dbReference type="InterPro" id="IPR029411">
    <property type="entry name" value="RG-lyase_III"/>
</dbReference>
<evidence type="ECO:0000256" key="7">
    <source>
        <dbReference type="ARBA" id="ARBA00023239"/>
    </source>
</evidence>
<evidence type="ECO:0000313" key="10">
    <source>
        <dbReference type="EnsemblPlants" id="Kaladp0040s0182.1.v1.1"/>
    </source>
</evidence>
<dbReference type="AlphaFoldDB" id="A0A7N0TMU4"/>
<keyword evidence="6" id="KW-0732">Signal</keyword>
<evidence type="ECO:0000259" key="8">
    <source>
        <dbReference type="Pfam" id="PF14683"/>
    </source>
</evidence>
<dbReference type="GO" id="GO:0030246">
    <property type="term" value="F:carbohydrate binding"/>
    <property type="evidence" value="ECO:0007669"/>
    <property type="project" value="InterPro"/>
</dbReference>
<dbReference type="InterPro" id="IPR008979">
    <property type="entry name" value="Galactose-bd-like_sf"/>
</dbReference>
<dbReference type="InterPro" id="IPR013784">
    <property type="entry name" value="Carb-bd-like_fold"/>
</dbReference>
<evidence type="ECO:0000256" key="2">
    <source>
        <dbReference type="ARBA" id="ARBA00004613"/>
    </source>
</evidence>
<dbReference type="Gramene" id="Kaladp0040s0182.1.v1.1">
    <property type="protein sequence ID" value="Kaladp0040s0182.1.v1.1"/>
    <property type="gene ID" value="Kaladp0040s0182.v1.1"/>
</dbReference>
<dbReference type="InterPro" id="IPR029413">
    <property type="entry name" value="RG-lyase_II"/>
</dbReference>
<dbReference type="InterPro" id="IPR051850">
    <property type="entry name" value="Polysacch_Lyase_4"/>
</dbReference>
<comment type="subcellular location">
    <subcellularLocation>
        <location evidence="2">Secreted</location>
    </subcellularLocation>
</comment>
<keyword evidence="7" id="KW-0456">Lyase</keyword>
<feature type="domain" description="Rhamnogalacturonan lyase" evidence="9">
    <location>
        <begin position="202"/>
        <end position="274"/>
    </location>
</feature>
<evidence type="ECO:0000256" key="1">
    <source>
        <dbReference type="ARBA" id="ARBA00001324"/>
    </source>
</evidence>
<evidence type="ECO:0000259" key="9">
    <source>
        <dbReference type="Pfam" id="PF14686"/>
    </source>
</evidence>
<dbReference type="CDD" id="cd10317">
    <property type="entry name" value="RGL4_C"/>
    <property type="match status" value="1"/>
</dbReference>
<protein>
    <recommendedName>
        <fullName evidence="4">rhamnogalacturonan endolyase</fullName>
        <ecNumber evidence="4">4.2.2.23</ecNumber>
    </recommendedName>
</protein>
<evidence type="ECO:0000256" key="5">
    <source>
        <dbReference type="ARBA" id="ARBA00022525"/>
    </source>
</evidence>
<dbReference type="EnsemblPlants" id="Kaladp0040s0182.1.v1.1">
    <property type="protein sequence ID" value="Kaladp0040s0182.1.v1.1"/>
    <property type="gene ID" value="Kaladp0040s0182.v1.1"/>
</dbReference>
<dbReference type="InterPro" id="IPR014718">
    <property type="entry name" value="GH-type_carb-bd"/>
</dbReference>
<dbReference type="Pfam" id="PF06045">
    <property type="entry name" value="Rhamnogal_lyase"/>
    <property type="match status" value="1"/>
</dbReference>
<organism evidence="10 11">
    <name type="scientific">Kalanchoe fedtschenkoi</name>
    <name type="common">Lavender scallops</name>
    <name type="synonym">South American air plant</name>
    <dbReference type="NCBI Taxonomy" id="63787"/>
    <lineage>
        <taxon>Eukaryota</taxon>
        <taxon>Viridiplantae</taxon>
        <taxon>Streptophyta</taxon>
        <taxon>Embryophyta</taxon>
        <taxon>Tracheophyta</taxon>
        <taxon>Spermatophyta</taxon>
        <taxon>Magnoliopsida</taxon>
        <taxon>eudicotyledons</taxon>
        <taxon>Gunneridae</taxon>
        <taxon>Pentapetalae</taxon>
        <taxon>Saxifragales</taxon>
        <taxon>Crassulaceae</taxon>
        <taxon>Kalanchoe</taxon>
    </lineage>
</organism>
<comment type="catalytic activity">
    <reaction evidence="1">
        <text>Endotype eliminative cleavage of L-alpha-rhamnopyranosyl-(1-&gt;4)-alpha-D-galactopyranosyluronic acid bonds of rhamnogalacturonan I domains in ramified hairy regions of pectin leaving L-rhamnopyranose at the reducing end and 4-deoxy-4,5-unsaturated D-galactopyranosyluronic acid at the non-reducing end.</text>
        <dbReference type="EC" id="4.2.2.23"/>
    </reaction>
</comment>
<reference evidence="10" key="1">
    <citation type="submission" date="2021-01" db="UniProtKB">
        <authorList>
            <consortium name="EnsemblPlants"/>
        </authorList>
    </citation>
    <scope>IDENTIFICATION</scope>
</reference>
<comment type="similarity">
    <text evidence="3">Belongs to the polysaccharide lyase 4 family.</text>
</comment>
<dbReference type="SUPFAM" id="SSF74650">
    <property type="entry name" value="Galactose mutarotase-like"/>
    <property type="match status" value="1"/>
</dbReference>
<evidence type="ECO:0000313" key="11">
    <source>
        <dbReference type="Proteomes" id="UP000594263"/>
    </source>
</evidence>
<dbReference type="OMA" id="QLTHPHN"/>
<sequence>MVRIRFTYMALTDERQRVMPTAEDRLNGTPLDYKEAVKLSTNTSNPDLIGEVDDKYQYSAHYKNSRVHGWISDDPAVGLWMITPSNEFKNGGPTRQRMHSHTGPTMLNVLSCGHYAGPELGIQFRNGEPWKKVFGPVLVYLNSGDRTSAWLDAKKQMLVEVRKWPYDFPASADHLKSTQRGAVFGQLQVLDRFAQNGTVPASNAHVGLAAPGEAGSWQRESKGYQFWIQADLTGNFMIKNVRPGTYSLYAFVPGFIGDYVYNARVIVESGDLINLSILTYEPPRDGPTLWEIGIPDRTATEYFIPDPDKNLRNYLYDKLSDQKFRQYGLWRRYTELYPDEDLSFTVNQNNYSTDWFFAHVTRKAADNQYLPTTWKINFSLNDVSAMAVYKMRIALASAQAADLEVRVNGQIPDPPLFKTEQIGKENAIARHGVQGLYWLFHIDIPGGKLVTGNNTIFLTQTVAAGPFNGVMYDYIRLEGPAT</sequence>
<dbReference type="GO" id="GO:0005576">
    <property type="term" value="C:extracellular region"/>
    <property type="evidence" value="ECO:0007669"/>
    <property type="project" value="UniProtKB-SubCell"/>
</dbReference>
<feature type="domain" description="Rhamnogalacturonan lyase" evidence="8">
    <location>
        <begin position="288"/>
        <end position="477"/>
    </location>
</feature>
<evidence type="ECO:0000256" key="4">
    <source>
        <dbReference type="ARBA" id="ARBA00012437"/>
    </source>
</evidence>
<dbReference type="SUPFAM" id="SSF49452">
    <property type="entry name" value="Starch-binding domain-like"/>
    <property type="match status" value="1"/>
</dbReference>